<name>A0A6A3I7L1_9STRA</name>
<sequence length="391" mass="42650">MSTDWLFSASELQLTPSRRDGVSLTSELERRGVACRLLARLAAALRVSLATQRSACVFLHRFLMRRSLLQCDERVAAAACLLLAAKAENDETRAVDVRRLAQALITGHTVASSEVQTVRDILQLEGDVLVALGFELEVDHSFCYIAAEVDKVVALPALEPRANELRLKLKQVAWSFLNDSAITWTCLAVDAPLAAKAAVFAAGLFQGCVSEDALTRESQPWWTVLQTPVDVLKDAARHVLSAYMDPFVDTSVLPSALVELVSVFHSKTESSDVCVLESEVPLEAETTPCNPLVDDFKQVEIDAEILFRSVEASPASDVEHTTAWIDDCVVVVKGQESPSSPSDPCAVEKSIPLYSPLNRVMDPCTEGSLRLKRSITLADSGRVIKKAKFAL</sequence>
<dbReference type="AlphaFoldDB" id="A0A6A3I7L1"/>
<dbReference type="Pfam" id="PF00134">
    <property type="entry name" value="Cyclin_N"/>
    <property type="match status" value="1"/>
</dbReference>
<evidence type="ECO:0000313" key="3">
    <source>
        <dbReference type="EMBL" id="KAE9112380.1"/>
    </source>
</evidence>
<dbReference type="Gene3D" id="1.10.472.10">
    <property type="entry name" value="Cyclin-like"/>
    <property type="match status" value="2"/>
</dbReference>
<evidence type="ECO:0000313" key="7">
    <source>
        <dbReference type="Proteomes" id="UP000433483"/>
    </source>
</evidence>
<evidence type="ECO:0000313" key="2">
    <source>
        <dbReference type="EMBL" id="KAE8978111.1"/>
    </source>
</evidence>
<dbReference type="OrthoDB" id="25002at2759"/>
<accession>A0A6A3I7L1</accession>
<evidence type="ECO:0000313" key="9">
    <source>
        <dbReference type="Proteomes" id="UP000460718"/>
    </source>
</evidence>
<dbReference type="SUPFAM" id="SSF47954">
    <property type="entry name" value="Cyclin-like"/>
    <property type="match status" value="2"/>
</dbReference>
<evidence type="ECO:0000313" key="6">
    <source>
        <dbReference type="EMBL" id="KAE9295576.1"/>
    </source>
</evidence>
<comment type="caution">
    <text evidence="2">The sequence shown here is derived from an EMBL/GenBank/DDBJ whole genome shotgun (WGS) entry which is preliminary data.</text>
</comment>
<dbReference type="PANTHER" id="PTHR10026">
    <property type="entry name" value="CYCLIN"/>
    <property type="match status" value="1"/>
</dbReference>
<dbReference type="InterPro" id="IPR043198">
    <property type="entry name" value="Cyclin/Ssn8"/>
</dbReference>
<dbReference type="EMBL" id="QXGB01002523">
    <property type="protein sequence ID" value="KAE9177166.1"/>
    <property type="molecule type" value="Genomic_DNA"/>
</dbReference>
<dbReference type="Proteomes" id="UP000440367">
    <property type="component" value="Unassembled WGS sequence"/>
</dbReference>
<dbReference type="InterPro" id="IPR036915">
    <property type="entry name" value="Cyclin-like_sf"/>
</dbReference>
<dbReference type="GO" id="GO:0006357">
    <property type="term" value="P:regulation of transcription by RNA polymerase II"/>
    <property type="evidence" value="ECO:0007669"/>
    <property type="project" value="InterPro"/>
</dbReference>
<dbReference type="GO" id="GO:0016538">
    <property type="term" value="F:cyclin-dependent protein serine/threonine kinase regulator activity"/>
    <property type="evidence" value="ECO:0007669"/>
    <property type="project" value="InterPro"/>
</dbReference>
<dbReference type="Proteomes" id="UP000433483">
    <property type="component" value="Unassembled WGS sequence"/>
</dbReference>
<gene>
    <name evidence="5" type="ORF">PF002_g25401</name>
    <name evidence="4" type="ORF">PF005_g24613</name>
    <name evidence="6" type="ORF">PF008_g24228</name>
    <name evidence="3" type="ORF">PF010_g10461</name>
    <name evidence="2" type="ORF">PF011_g23382</name>
</gene>
<dbReference type="EMBL" id="QXFW01002483">
    <property type="protein sequence ID" value="KAE8978111.1"/>
    <property type="molecule type" value="Genomic_DNA"/>
</dbReference>
<evidence type="ECO:0000313" key="5">
    <source>
        <dbReference type="EMBL" id="KAE9188101.1"/>
    </source>
</evidence>
<evidence type="ECO:0000259" key="1">
    <source>
        <dbReference type="Pfam" id="PF00134"/>
    </source>
</evidence>
<evidence type="ECO:0000313" key="10">
    <source>
        <dbReference type="Proteomes" id="UP000486351"/>
    </source>
</evidence>
<dbReference type="InterPro" id="IPR006671">
    <property type="entry name" value="Cyclin_N"/>
</dbReference>
<keyword evidence="7" id="KW-1185">Reference proteome</keyword>
<dbReference type="Proteomes" id="UP000486351">
    <property type="component" value="Unassembled WGS sequence"/>
</dbReference>
<organism evidence="2 9">
    <name type="scientific">Phytophthora fragariae</name>
    <dbReference type="NCBI Taxonomy" id="53985"/>
    <lineage>
        <taxon>Eukaryota</taxon>
        <taxon>Sar</taxon>
        <taxon>Stramenopiles</taxon>
        <taxon>Oomycota</taxon>
        <taxon>Peronosporomycetes</taxon>
        <taxon>Peronosporales</taxon>
        <taxon>Peronosporaceae</taxon>
        <taxon>Phytophthora</taxon>
    </lineage>
</organism>
<dbReference type="EMBL" id="QXFX01000530">
    <property type="protein sequence ID" value="KAE9112380.1"/>
    <property type="molecule type" value="Genomic_DNA"/>
</dbReference>
<dbReference type="Proteomes" id="UP000488956">
    <property type="component" value="Unassembled WGS sequence"/>
</dbReference>
<dbReference type="EMBL" id="QXFY01002560">
    <property type="protein sequence ID" value="KAE9295576.1"/>
    <property type="molecule type" value="Genomic_DNA"/>
</dbReference>
<dbReference type="Proteomes" id="UP000460718">
    <property type="component" value="Unassembled WGS sequence"/>
</dbReference>
<evidence type="ECO:0000313" key="11">
    <source>
        <dbReference type="Proteomes" id="UP000488956"/>
    </source>
</evidence>
<reference evidence="9 10" key="1">
    <citation type="submission" date="2018-09" db="EMBL/GenBank/DDBJ databases">
        <title>Genomic investigation of the strawberry pathogen Phytophthora fragariae indicates pathogenicity is determined by transcriptional variation in three key races.</title>
        <authorList>
            <person name="Adams T.M."/>
            <person name="Armitage A.D."/>
            <person name="Sobczyk M.K."/>
            <person name="Bates H.J."/>
            <person name="Dunwell J.M."/>
            <person name="Nellist C.F."/>
            <person name="Harrison R.J."/>
        </authorList>
    </citation>
    <scope>NUCLEOTIDE SEQUENCE [LARGE SCALE GENOMIC DNA]</scope>
    <source>
        <strain evidence="5 8">BC-1</strain>
        <strain evidence="4 7">NOV-27</strain>
        <strain evidence="6 10">NOV-77</strain>
        <strain evidence="3 11">ONT-3</strain>
        <strain evidence="2 9">SCRP245</strain>
    </source>
</reference>
<proteinExistence type="predicted"/>
<evidence type="ECO:0000313" key="8">
    <source>
        <dbReference type="Proteomes" id="UP000440367"/>
    </source>
</evidence>
<protein>
    <recommendedName>
        <fullName evidence="1">Cyclin N-terminal domain-containing protein</fullName>
    </recommendedName>
</protein>
<evidence type="ECO:0000313" key="4">
    <source>
        <dbReference type="EMBL" id="KAE9177166.1"/>
    </source>
</evidence>
<dbReference type="EMBL" id="QXGD01002477">
    <property type="protein sequence ID" value="KAE9188101.1"/>
    <property type="molecule type" value="Genomic_DNA"/>
</dbReference>
<feature type="domain" description="Cyclin N-terminal" evidence="1">
    <location>
        <begin position="27"/>
        <end position="136"/>
    </location>
</feature>